<dbReference type="PANTHER" id="PTHR21248:SF22">
    <property type="entry name" value="PHOSPHOLIPASE D"/>
    <property type="match status" value="1"/>
</dbReference>
<organism evidence="11 12">
    <name type="scientific">Galactobacter valiniphilus</name>
    <dbReference type="NCBI Taxonomy" id="2676122"/>
    <lineage>
        <taxon>Bacteria</taxon>
        <taxon>Bacillati</taxon>
        <taxon>Actinomycetota</taxon>
        <taxon>Actinomycetes</taxon>
        <taxon>Micrococcales</taxon>
        <taxon>Micrococcaceae</taxon>
        <taxon>Galactobacter</taxon>
    </lineage>
</organism>
<evidence type="ECO:0000256" key="3">
    <source>
        <dbReference type="ARBA" id="ARBA00022679"/>
    </source>
</evidence>
<dbReference type="RefSeq" id="WP_119425381.1">
    <property type="nucleotide sequence ID" value="NZ_QQXK01000025.1"/>
</dbReference>
<keyword evidence="4 9" id="KW-0812">Transmembrane</keyword>
<keyword evidence="7 9" id="KW-0472">Membrane</keyword>
<reference evidence="11 12" key="1">
    <citation type="submission" date="2018-07" db="EMBL/GenBank/DDBJ databases">
        <title>Arthrobacter sp. nov., isolated from raw cow's milk with high bacterial count.</title>
        <authorList>
            <person name="Hahne J."/>
            <person name="Isele D."/>
            <person name="Lipski A."/>
        </authorList>
    </citation>
    <scope>NUCLEOTIDE SEQUENCE [LARGE SCALE GENOMIC DNA]</scope>
    <source>
        <strain evidence="11 12">JZ R-35</strain>
    </source>
</reference>
<comment type="caution">
    <text evidence="11">The sequence shown here is derived from an EMBL/GenBank/DDBJ whole genome shotgun (WGS) entry which is preliminary data.</text>
</comment>
<dbReference type="EC" id="2.7.8.-" evidence="8"/>
<evidence type="ECO:0000256" key="8">
    <source>
        <dbReference type="NCBIfam" id="TIGR04265"/>
    </source>
</evidence>
<keyword evidence="2" id="KW-1003">Cell membrane</keyword>
<protein>
    <recommendedName>
        <fullName evidence="8">Cardiolipin synthase</fullName>
        <ecNumber evidence="8">2.7.8.-</ecNumber>
    </recommendedName>
</protein>
<dbReference type="Proteomes" id="UP000265419">
    <property type="component" value="Unassembled WGS sequence"/>
</dbReference>
<keyword evidence="12" id="KW-1185">Reference proteome</keyword>
<dbReference type="InterPro" id="IPR022924">
    <property type="entry name" value="Cardiolipin_synthase"/>
</dbReference>
<dbReference type="SMART" id="SM00155">
    <property type="entry name" value="PLDc"/>
    <property type="match status" value="2"/>
</dbReference>
<dbReference type="InterPro" id="IPR025202">
    <property type="entry name" value="PLD-like_dom"/>
</dbReference>
<dbReference type="PANTHER" id="PTHR21248">
    <property type="entry name" value="CARDIOLIPIN SYNTHASE"/>
    <property type="match status" value="1"/>
</dbReference>
<dbReference type="SUPFAM" id="SSF56024">
    <property type="entry name" value="Phospholipase D/nuclease"/>
    <property type="match status" value="2"/>
</dbReference>
<dbReference type="EMBL" id="QQXK01000025">
    <property type="protein sequence ID" value="RII41576.1"/>
    <property type="molecule type" value="Genomic_DNA"/>
</dbReference>
<keyword evidence="6 9" id="KW-1133">Transmembrane helix</keyword>
<evidence type="ECO:0000256" key="2">
    <source>
        <dbReference type="ARBA" id="ARBA00022475"/>
    </source>
</evidence>
<dbReference type="Pfam" id="PF13091">
    <property type="entry name" value="PLDc_2"/>
    <property type="match status" value="2"/>
</dbReference>
<name>A0A399JGH3_9MICC</name>
<evidence type="ECO:0000256" key="9">
    <source>
        <dbReference type="SAM" id="Phobius"/>
    </source>
</evidence>
<dbReference type="NCBIfam" id="TIGR04265">
    <property type="entry name" value="bac_cardiolipin"/>
    <property type="match status" value="1"/>
</dbReference>
<evidence type="ECO:0000256" key="7">
    <source>
        <dbReference type="ARBA" id="ARBA00023136"/>
    </source>
</evidence>
<dbReference type="GO" id="GO:0032049">
    <property type="term" value="P:cardiolipin biosynthetic process"/>
    <property type="evidence" value="ECO:0007669"/>
    <property type="project" value="UniProtKB-UniRule"/>
</dbReference>
<evidence type="ECO:0000256" key="5">
    <source>
        <dbReference type="ARBA" id="ARBA00022737"/>
    </source>
</evidence>
<proteinExistence type="predicted"/>
<dbReference type="Gene3D" id="3.30.870.10">
    <property type="entry name" value="Endonuclease Chain A"/>
    <property type="match status" value="2"/>
</dbReference>
<evidence type="ECO:0000313" key="11">
    <source>
        <dbReference type="EMBL" id="RII41576.1"/>
    </source>
</evidence>
<dbReference type="InterPro" id="IPR001736">
    <property type="entry name" value="PLipase_D/transphosphatidylase"/>
</dbReference>
<feature type="domain" description="PLD phosphodiesterase" evidence="10">
    <location>
        <begin position="226"/>
        <end position="253"/>
    </location>
</feature>
<feature type="transmembrane region" description="Helical" evidence="9">
    <location>
        <begin position="12"/>
        <end position="33"/>
    </location>
</feature>
<gene>
    <name evidence="11" type="primary">cls</name>
    <name evidence="11" type="ORF">DWB68_12140</name>
</gene>
<evidence type="ECO:0000313" key="12">
    <source>
        <dbReference type="Proteomes" id="UP000265419"/>
    </source>
</evidence>
<dbReference type="PROSITE" id="PS50035">
    <property type="entry name" value="PLD"/>
    <property type="match status" value="2"/>
</dbReference>
<comment type="subcellular location">
    <subcellularLocation>
        <location evidence="1">Cell membrane</location>
    </subcellularLocation>
</comment>
<evidence type="ECO:0000256" key="4">
    <source>
        <dbReference type="ARBA" id="ARBA00022692"/>
    </source>
</evidence>
<dbReference type="AlphaFoldDB" id="A0A399JGH3"/>
<feature type="transmembrane region" description="Helical" evidence="9">
    <location>
        <begin position="45"/>
        <end position="66"/>
    </location>
</feature>
<keyword evidence="5" id="KW-0677">Repeat</keyword>
<sequence length="493" mass="56214">MISWTGLIDDWPTWIAVVILVVDIGIRVLMLGIVPGNRRPTTAMAWLMTIFFIPYVGLVIFLLFGSNKLNSRRRKRQLTINEQILAVTRTERPRNALPSGHPTWVHSAVHLNHELGAFPPVSGNHLQFYTDYKDSLQAVADEIDRARDYAHVQFYIVGDDPEYVGPVLSAMERAVARGVKVRFLYDQLGSWRVKGYKELKRRLTDGGIEWYRMLPLAPFQWRWRRPDLRNHRKIVVVDGRVAFTGSLNLIEPGYKRKKSHELGREWVEILARVEGPLVDHLDVVFATDWNLESHEGIFDQLEGDDRDKPGTVTGQVVPSGPGFPEENNLRLFNTLLYSAQSVVRMTSPYFVPDDSLLYAITTAAQRGVRVDLYVCEAGDHALTNHAQQSYYQALLEAGVRIFRYRAPMVLHTKCVTIDNEVAVFGSSNFDMRSFSLNAEITTMLLGDRSVRELNSVMDLYEAESTLLTLEQWNERSAGQRWLDNVGRLTAVLQ</sequence>
<feature type="domain" description="PLD phosphodiesterase" evidence="10">
    <location>
        <begin position="406"/>
        <end position="433"/>
    </location>
</feature>
<dbReference type="GO" id="GO:0008808">
    <property type="term" value="F:cardiolipin synthase activity"/>
    <property type="evidence" value="ECO:0007669"/>
    <property type="project" value="UniProtKB-UniRule"/>
</dbReference>
<evidence type="ECO:0000256" key="1">
    <source>
        <dbReference type="ARBA" id="ARBA00004236"/>
    </source>
</evidence>
<evidence type="ECO:0000259" key="10">
    <source>
        <dbReference type="PROSITE" id="PS50035"/>
    </source>
</evidence>
<accession>A0A399JGH3</accession>
<evidence type="ECO:0000256" key="6">
    <source>
        <dbReference type="ARBA" id="ARBA00022989"/>
    </source>
</evidence>
<keyword evidence="3" id="KW-0808">Transferase</keyword>
<dbReference type="GO" id="GO:0005886">
    <property type="term" value="C:plasma membrane"/>
    <property type="evidence" value="ECO:0007669"/>
    <property type="project" value="UniProtKB-SubCell"/>
</dbReference>